<dbReference type="Proteomes" id="UP000321685">
    <property type="component" value="Unassembled WGS sequence"/>
</dbReference>
<dbReference type="PRINTS" id="PR01727">
    <property type="entry name" value="DNABINDINGHU"/>
</dbReference>
<feature type="compositionally biased region" description="Low complexity" evidence="4">
    <location>
        <begin position="108"/>
        <end position="120"/>
    </location>
</feature>
<feature type="compositionally biased region" description="Low complexity" evidence="4">
    <location>
        <begin position="140"/>
        <end position="184"/>
    </location>
</feature>
<dbReference type="SUPFAM" id="SSF47729">
    <property type="entry name" value="IHF-like DNA-binding proteins"/>
    <property type="match status" value="1"/>
</dbReference>
<proteinExistence type="inferred from homology"/>
<evidence type="ECO:0000256" key="1">
    <source>
        <dbReference type="ARBA" id="ARBA00023067"/>
    </source>
</evidence>
<evidence type="ECO:0000256" key="4">
    <source>
        <dbReference type="SAM" id="MobiDB-lite"/>
    </source>
</evidence>
<evidence type="ECO:0000256" key="3">
    <source>
        <dbReference type="RuleBase" id="RU003939"/>
    </source>
</evidence>
<dbReference type="GO" id="GO:0003677">
    <property type="term" value="F:DNA binding"/>
    <property type="evidence" value="ECO:0007669"/>
    <property type="project" value="UniProtKB-KW"/>
</dbReference>
<keyword evidence="6" id="KW-1185">Reference proteome</keyword>
<dbReference type="EMBL" id="BJVJ01000035">
    <property type="protein sequence ID" value="GEL24545.1"/>
    <property type="molecule type" value="Genomic_DNA"/>
</dbReference>
<dbReference type="Gene3D" id="4.10.520.10">
    <property type="entry name" value="IHF-like DNA-binding proteins"/>
    <property type="match status" value="1"/>
</dbReference>
<dbReference type="InterPro" id="IPR010992">
    <property type="entry name" value="IHF-like_DNA-bd_dom_sf"/>
</dbReference>
<evidence type="ECO:0008006" key="7">
    <source>
        <dbReference type="Google" id="ProtNLM"/>
    </source>
</evidence>
<dbReference type="InterPro" id="IPR020816">
    <property type="entry name" value="Histone-like_DNA-bd_CS"/>
</dbReference>
<dbReference type="RefSeq" id="WP_147109564.1">
    <property type="nucleotide sequence ID" value="NZ_BJVJ01000035.1"/>
</dbReference>
<dbReference type="PANTHER" id="PTHR33175:SF3">
    <property type="entry name" value="DNA-BINDING PROTEIN HU-BETA"/>
    <property type="match status" value="1"/>
</dbReference>
<dbReference type="GO" id="GO:0030261">
    <property type="term" value="P:chromosome condensation"/>
    <property type="evidence" value="ECO:0007669"/>
    <property type="project" value="UniProtKB-KW"/>
</dbReference>
<evidence type="ECO:0000256" key="2">
    <source>
        <dbReference type="ARBA" id="ARBA00023125"/>
    </source>
</evidence>
<comment type="similarity">
    <text evidence="3">Belongs to the bacterial histone-like protein family.</text>
</comment>
<evidence type="ECO:0000313" key="6">
    <source>
        <dbReference type="Proteomes" id="UP000321685"/>
    </source>
</evidence>
<feature type="region of interest" description="Disordered" evidence="4">
    <location>
        <begin position="91"/>
        <end position="193"/>
    </location>
</feature>
<comment type="caution">
    <text evidence="5">The sequence shown here is derived from an EMBL/GenBank/DDBJ whole genome shotgun (WGS) entry which is preliminary data.</text>
</comment>
<reference evidence="5 6" key="1">
    <citation type="submission" date="2019-07" db="EMBL/GenBank/DDBJ databases">
        <title>Whole genome shotgun sequence of Pseudonocardia sulfidoxydans NBRC 16205.</title>
        <authorList>
            <person name="Hosoyama A."/>
            <person name="Uohara A."/>
            <person name="Ohji S."/>
            <person name="Ichikawa N."/>
        </authorList>
    </citation>
    <scope>NUCLEOTIDE SEQUENCE [LARGE SCALE GENOMIC DNA]</scope>
    <source>
        <strain evidence="5 6">NBRC 16205</strain>
    </source>
</reference>
<dbReference type="GO" id="GO:0005829">
    <property type="term" value="C:cytosol"/>
    <property type="evidence" value="ECO:0007669"/>
    <property type="project" value="TreeGrafter"/>
</dbReference>
<dbReference type="GO" id="GO:0030527">
    <property type="term" value="F:structural constituent of chromatin"/>
    <property type="evidence" value="ECO:0007669"/>
    <property type="project" value="InterPro"/>
</dbReference>
<dbReference type="SMART" id="SM00411">
    <property type="entry name" value="BHL"/>
    <property type="match status" value="1"/>
</dbReference>
<dbReference type="PROSITE" id="PS00045">
    <property type="entry name" value="HISTONE_LIKE"/>
    <property type="match status" value="1"/>
</dbReference>
<keyword evidence="1" id="KW-0226">DNA condensation</keyword>
<dbReference type="PANTHER" id="PTHR33175">
    <property type="entry name" value="DNA-BINDING PROTEIN HU"/>
    <property type="match status" value="1"/>
</dbReference>
<keyword evidence="2" id="KW-0238">DNA-binding</keyword>
<sequence length="193" mass="19030">MNKTQLVDALAARLGDRRTAASAVDGVLSIIVDTVGSGGSVSLTGFGVFEARARAARVARNPRTGDTVAVPPTVVPAFRPGIAFKATVSGNGAAAETAKPAPARRPRGAAASAPAAPARATRSRAKASTSFAEKPEPKSAKAAPRTAAKPKAAAATKAAPKAAAPKAAAPKAAAAKAEKPAVAAKAKKAKAKK</sequence>
<organism evidence="5 6">
    <name type="scientific">Pseudonocardia sulfidoxydans NBRC 16205</name>
    <dbReference type="NCBI Taxonomy" id="1223511"/>
    <lineage>
        <taxon>Bacteria</taxon>
        <taxon>Bacillati</taxon>
        <taxon>Actinomycetota</taxon>
        <taxon>Actinomycetes</taxon>
        <taxon>Pseudonocardiales</taxon>
        <taxon>Pseudonocardiaceae</taxon>
        <taxon>Pseudonocardia</taxon>
    </lineage>
</organism>
<protein>
    <recommendedName>
        <fullName evidence="7">DNA-binding protein</fullName>
    </recommendedName>
</protein>
<gene>
    <name evidence="5" type="ORF">PSU4_34990</name>
</gene>
<feature type="compositionally biased region" description="Low complexity" evidence="4">
    <location>
        <begin position="92"/>
        <end position="101"/>
    </location>
</feature>
<dbReference type="Pfam" id="PF00216">
    <property type="entry name" value="Bac_DNA_binding"/>
    <property type="match status" value="1"/>
</dbReference>
<dbReference type="InterPro" id="IPR000119">
    <property type="entry name" value="Hist_DNA-bd"/>
</dbReference>
<accession>A0A511DIB0</accession>
<name>A0A511DIB0_9PSEU</name>
<evidence type="ECO:0000313" key="5">
    <source>
        <dbReference type="EMBL" id="GEL24545.1"/>
    </source>
</evidence>
<dbReference type="AlphaFoldDB" id="A0A511DIB0"/>